<dbReference type="SUPFAM" id="SSF51735">
    <property type="entry name" value="NAD(P)-binding Rossmann-fold domains"/>
    <property type="match status" value="1"/>
</dbReference>
<dbReference type="SUPFAM" id="SSF50129">
    <property type="entry name" value="GroES-like"/>
    <property type="match status" value="1"/>
</dbReference>
<keyword evidence="4" id="KW-0862">Zinc</keyword>
<evidence type="ECO:0000313" key="6">
    <source>
        <dbReference type="EMBL" id="PRY72251.1"/>
    </source>
</evidence>
<comment type="caution">
    <text evidence="6">The sequence shown here is derived from an EMBL/GenBank/DDBJ whole genome shotgun (WGS) entry which is preliminary data.</text>
</comment>
<dbReference type="InterPro" id="IPR011032">
    <property type="entry name" value="GroES-like_sf"/>
</dbReference>
<dbReference type="PANTHER" id="PTHR43350">
    <property type="entry name" value="NAD-DEPENDENT ALCOHOL DEHYDROGENASE"/>
    <property type="match status" value="1"/>
</dbReference>
<sequence>MPHVTATAFWTLAPGQGALRQEPLATPGPGEVAVRTLYSGISRGTESLVFEGRVPTSEWQRMRAPFQAGDFPGPVKYGYVSVGVVEAGEPALVGREVFCLYPHQDRYVVPAAAVTPLPDGLPAARAVLAANMETALNGVWDAAPGVGDHISVVGAGVVGALVAWLCAAIPGTRVELVDVASGRSALAEALGLDFSLPAAARSENDLVIHASGNPEGLRLALALAGDEARVVEMSWFGSGEVTLPLGEAFHSRRLTLQASQVGHMAAGRTTRWDFRRRLALALDLLRAPCLDALISGESDFQELPALMPRLAAGEGDVLCHRLRYPTPS</sequence>
<protein>
    <submittedName>
        <fullName evidence="6">Threonine dehydrogenase-like Zn-dependent dehydrogenase</fullName>
    </submittedName>
</protein>
<comment type="similarity">
    <text evidence="2">Belongs to the zinc-containing alcohol dehydrogenase family.</text>
</comment>
<evidence type="ECO:0000256" key="1">
    <source>
        <dbReference type="ARBA" id="ARBA00001947"/>
    </source>
</evidence>
<gene>
    <name evidence="6" type="ORF">BCL64_10470</name>
</gene>
<evidence type="ECO:0000256" key="4">
    <source>
        <dbReference type="ARBA" id="ARBA00022833"/>
    </source>
</evidence>
<reference evidence="6 7" key="1">
    <citation type="submission" date="2018-03" db="EMBL/GenBank/DDBJ databases">
        <title>Comparative analysis of microorganisms from saline springs in Andes Mountain Range, Colombia.</title>
        <authorList>
            <person name="Rubin E."/>
        </authorList>
    </citation>
    <scope>NUCLEOTIDE SEQUENCE [LARGE SCALE GENOMIC DNA]</scope>
    <source>
        <strain evidence="6 7">USBA 854</strain>
    </source>
</reference>
<dbReference type="CDD" id="cd08255">
    <property type="entry name" value="2-desacetyl-2-hydroxyethyl_bacteriochlorophyllide_like"/>
    <property type="match status" value="1"/>
</dbReference>
<dbReference type="GO" id="GO:0016491">
    <property type="term" value="F:oxidoreductase activity"/>
    <property type="evidence" value="ECO:0007669"/>
    <property type="project" value="UniProtKB-KW"/>
</dbReference>
<dbReference type="AlphaFoldDB" id="A0A2T0VP91"/>
<dbReference type="InterPro" id="IPR036291">
    <property type="entry name" value="NAD(P)-bd_dom_sf"/>
</dbReference>
<comment type="cofactor">
    <cofactor evidence="1">
        <name>Zn(2+)</name>
        <dbReference type="ChEBI" id="CHEBI:29105"/>
    </cofactor>
</comment>
<dbReference type="Proteomes" id="UP000239896">
    <property type="component" value="Unassembled WGS sequence"/>
</dbReference>
<keyword evidence="5" id="KW-0560">Oxidoreductase</keyword>
<name>A0A2T0VP91_9GAMM</name>
<dbReference type="RefSeq" id="WP_106230075.1">
    <property type="nucleotide sequence ID" value="NZ_PVTM01000004.1"/>
</dbReference>
<evidence type="ECO:0000313" key="7">
    <source>
        <dbReference type="Proteomes" id="UP000239896"/>
    </source>
</evidence>
<keyword evidence="3" id="KW-0479">Metal-binding</keyword>
<dbReference type="Gene3D" id="3.40.50.720">
    <property type="entry name" value="NAD(P)-binding Rossmann-like Domain"/>
    <property type="match status" value="1"/>
</dbReference>
<dbReference type="EMBL" id="PVTM01000004">
    <property type="protein sequence ID" value="PRY72251.1"/>
    <property type="molecule type" value="Genomic_DNA"/>
</dbReference>
<dbReference type="PANTHER" id="PTHR43350:SF19">
    <property type="entry name" value="D-GULOSIDE 3-DEHYDROGENASE"/>
    <property type="match status" value="1"/>
</dbReference>
<evidence type="ECO:0000256" key="5">
    <source>
        <dbReference type="ARBA" id="ARBA00023002"/>
    </source>
</evidence>
<proteinExistence type="inferred from homology"/>
<dbReference type="GO" id="GO:0046872">
    <property type="term" value="F:metal ion binding"/>
    <property type="evidence" value="ECO:0007669"/>
    <property type="project" value="UniProtKB-KW"/>
</dbReference>
<evidence type="ECO:0000256" key="3">
    <source>
        <dbReference type="ARBA" id="ARBA00022723"/>
    </source>
</evidence>
<accession>A0A2T0VP91</accession>
<evidence type="ECO:0000256" key="2">
    <source>
        <dbReference type="ARBA" id="ARBA00008072"/>
    </source>
</evidence>
<dbReference type="Gene3D" id="3.90.180.10">
    <property type="entry name" value="Medium-chain alcohol dehydrogenases, catalytic domain"/>
    <property type="match status" value="2"/>
</dbReference>
<organism evidence="6 7">
    <name type="scientific">Halomonas ventosae</name>
    <dbReference type="NCBI Taxonomy" id="229007"/>
    <lineage>
        <taxon>Bacteria</taxon>
        <taxon>Pseudomonadati</taxon>
        <taxon>Pseudomonadota</taxon>
        <taxon>Gammaproteobacteria</taxon>
        <taxon>Oceanospirillales</taxon>
        <taxon>Halomonadaceae</taxon>
        <taxon>Halomonas</taxon>
    </lineage>
</organism>
<keyword evidence="7" id="KW-1185">Reference proteome</keyword>